<dbReference type="GO" id="GO:0008270">
    <property type="term" value="F:zinc ion binding"/>
    <property type="evidence" value="ECO:0007669"/>
    <property type="project" value="UniProtKB-KW"/>
</dbReference>
<dbReference type="EMBL" id="KB310891">
    <property type="protein sequence ID" value="ELT90502.1"/>
    <property type="molecule type" value="Genomic_DNA"/>
</dbReference>
<sequence>MRQSCCFVPLCSNRGGMPNTFPKDDVLRKKWIVAIRRQDESNHGKLWSPSASSPVCHKHFTEDVFIKTNQAGFPMTRKILRPGVVPSQFSWTADPNEDVRMLRAEEREKKMRKMLPYITLDVIHCQGFSVSWDSLGPAAYQLTYWQGIKPKLIVQDQLLLVLMKIRMYKPNFVLSHFFNVSENDVQTIFATWIRFMSLQWREIDVWPDKELIQFYAPSDFRRKFPSTRLVIDGVEISVKKPSKPMATFSTYKNRNTAKALVGITPGGMVSYVSNATVGPPVTVRSQKEEPS</sequence>
<keyword evidence="5 6" id="KW-0238">DNA-binding</keyword>
<dbReference type="HOGENOM" id="CLU_1005767_0_0_1"/>
<evidence type="ECO:0000256" key="4">
    <source>
        <dbReference type="ARBA" id="ARBA00022833"/>
    </source>
</evidence>
<evidence type="ECO:0000256" key="2">
    <source>
        <dbReference type="ARBA" id="ARBA00022723"/>
    </source>
</evidence>
<organism evidence="8">
    <name type="scientific">Capitella teleta</name>
    <name type="common">Polychaete worm</name>
    <dbReference type="NCBI Taxonomy" id="283909"/>
    <lineage>
        <taxon>Eukaryota</taxon>
        <taxon>Metazoa</taxon>
        <taxon>Spiralia</taxon>
        <taxon>Lophotrochozoa</taxon>
        <taxon>Annelida</taxon>
        <taxon>Polychaeta</taxon>
        <taxon>Sedentaria</taxon>
        <taxon>Scolecida</taxon>
        <taxon>Capitellidae</taxon>
        <taxon>Capitella</taxon>
    </lineage>
</organism>
<evidence type="ECO:0000256" key="1">
    <source>
        <dbReference type="ARBA" id="ARBA00001968"/>
    </source>
</evidence>
<comment type="cofactor">
    <cofactor evidence="1">
        <name>a divalent metal cation</name>
        <dbReference type="ChEBI" id="CHEBI:60240"/>
    </cofactor>
</comment>
<reference evidence="9" key="3">
    <citation type="submission" date="2015-06" db="UniProtKB">
        <authorList>
            <consortium name="EnsemblMetazoa"/>
        </authorList>
    </citation>
    <scope>IDENTIFICATION</scope>
</reference>
<accession>R7TAI1</accession>
<evidence type="ECO:0000259" key="7">
    <source>
        <dbReference type="PROSITE" id="PS50950"/>
    </source>
</evidence>
<feature type="domain" description="THAP-type" evidence="7">
    <location>
        <begin position="1"/>
        <end position="89"/>
    </location>
</feature>
<proteinExistence type="predicted"/>
<dbReference type="PROSITE" id="PS50950">
    <property type="entry name" value="ZF_THAP"/>
    <property type="match status" value="1"/>
</dbReference>
<dbReference type="InterPro" id="IPR027806">
    <property type="entry name" value="HARBI1_dom"/>
</dbReference>
<dbReference type="OMA" id="ANIFITW"/>
<evidence type="ECO:0000256" key="5">
    <source>
        <dbReference type="ARBA" id="ARBA00023125"/>
    </source>
</evidence>
<keyword evidence="2" id="KW-0479">Metal-binding</keyword>
<evidence type="ECO:0000313" key="10">
    <source>
        <dbReference type="Proteomes" id="UP000014760"/>
    </source>
</evidence>
<name>R7TAI1_CAPTE</name>
<dbReference type="AlphaFoldDB" id="R7TAI1"/>
<gene>
    <name evidence="8" type="ORF">CAPTEDRAFT_191582</name>
</gene>
<dbReference type="EnsemblMetazoa" id="CapteT191582">
    <property type="protein sequence ID" value="CapteP191582"/>
    <property type="gene ID" value="CapteG191582"/>
</dbReference>
<dbReference type="InterPro" id="IPR027805">
    <property type="entry name" value="Transposase_HTH_dom"/>
</dbReference>
<dbReference type="PANTHER" id="PTHR23080">
    <property type="entry name" value="THAP DOMAIN PROTEIN"/>
    <property type="match status" value="1"/>
</dbReference>
<evidence type="ECO:0000256" key="3">
    <source>
        <dbReference type="ARBA" id="ARBA00022771"/>
    </source>
</evidence>
<reference evidence="8 10" key="2">
    <citation type="journal article" date="2013" name="Nature">
        <title>Insights into bilaterian evolution from three spiralian genomes.</title>
        <authorList>
            <person name="Simakov O."/>
            <person name="Marletaz F."/>
            <person name="Cho S.J."/>
            <person name="Edsinger-Gonzales E."/>
            <person name="Havlak P."/>
            <person name="Hellsten U."/>
            <person name="Kuo D.H."/>
            <person name="Larsson T."/>
            <person name="Lv J."/>
            <person name="Arendt D."/>
            <person name="Savage R."/>
            <person name="Osoegawa K."/>
            <person name="de Jong P."/>
            <person name="Grimwood J."/>
            <person name="Chapman J.A."/>
            <person name="Shapiro H."/>
            <person name="Aerts A."/>
            <person name="Otillar R.P."/>
            <person name="Terry A.Y."/>
            <person name="Boore J.L."/>
            <person name="Grigoriev I.V."/>
            <person name="Lindberg D.R."/>
            <person name="Seaver E.C."/>
            <person name="Weisblat D.A."/>
            <person name="Putnam N.H."/>
            <person name="Rokhsar D.S."/>
        </authorList>
    </citation>
    <scope>NUCLEOTIDE SEQUENCE</scope>
    <source>
        <strain evidence="8 10">I ESC-2004</strain>
    </source>
</reference>
<dbReference type="Proteomes" id="UP000014760">
    <property type="component" value="Unassembled WGS sequence"/>
</dbReference>
<dbReference type="Pfam" id="PF13613">
    <property type="entry name" value="HTH_Tnp_4"/>
    <property type="match status" value="1"/>
</dbReference>
<evidence type="ECO:0000313" key="9">
    <source>
        <dbReference type="EnsemblMetazoa" id="CapteP191582"/>
    </source>
</evidence>
<dbReference type="Pfam" id="PF05485">
    <property type="entry name" value="THAP"/>
    <property type="match status" value="1"/>
</dbReference>
<reference evidence="10" key="1">
    <citation type="submission" date="2012-12" db="EMBL/GenBank/DDBJ databases">
        <authorList>
            <person name="Hellsten U."/>
            <person name="Grimwood J."/>
            <person name="Chapman J.A."/>
            <person name="Shapiro H."/>
            <person name="Aerts A."/>
            <person name="Otillar R.P."/>
            <person name="Terry A.Y."/>
            <person name="Boore J.L."/>
            <person name="Simakov O."/>
            <person name="Marletaz F."/>
            <person name="Cho S.-J."/>
            <person name="Edsinger-Gonzales E."/>
            <person name="Havlak P."/>
            <person name="Kuo D.-H."/>
            <person name="Larsson T."/>
            <person name="Lv J."/>
            <person name="Arendt D."/>
            <person name="Savage R."/>
            <person name="Osoegawa K."/>
            <person name="de Jong P."/>
            <person name="Lindberg D.R."/>
            <person name="Seaver E.C."/>
            <person name="Weisblat D.A."/>
            <person name="Putnam N.H."/>
            <person name="Grigoriev I.V."/>
            <person name="Rokhsar D.S."/>
        </authorList>
    </citation>
    <scope>NUCLEOTIDE SEQUENCE</scope>
    <source>
        <strain evidence="10">I ESC-2004</strain>
    </source>
</reference>
<dbReference type="OrthoDB" id="6272738at2759"/>
<dbReference type="SMART" id="SM00980">
    <property type="entry name" value="THAP"/>
    <property type="match status" value="1"/>
</dbReference>
<dbReference type="EMBL" id="AMQN01014328">
    <property type="status" value="NOT_ANNOTATED_CDS"/>
    <property type="molecule type" value="Genomic_DNA"/>
</dbReference>
<keyword evidence="3 6" id="KW-0863">Zinc-finger</keyword>
<dbReference type="InterPro" id="IPR006612">
    <property type="entry name" value="THAP_Znf"/>
</dbReference>
<evidence type="ECO:0000256" key="6">
    <source>
        <dbReference type="PROSITE-ProRule" id="PRU00309"/>
    </source>
</evidence>
<protein>
    <recommendedName>
        <fullName evidence="7">THAP-type domain-containing protein</fullName>
    </recommendedName>
</protein>
<dbReference type="STRING" id="283909.R7TAI1"/>
<dbReference type="GO" id="GO:0003677">
    <property type="term" value="F:DNA binding"/>
    <property type="evidence" value="ECO:0007669"/>
    <property type="project" value="UniProtKB-UniRule"/>
</dbReference>
<keyword evidence="10" id="KW-1185">Reference proteome</keyword>
<dbReference type="SUPFAM" id="SSF57716">
    <property type="entry name" value="Glucocorticoid receptor-like (DNA-binding domain)"/>
    <property type="match status" value="1"/>
</dbReference>
<evidence type="ECO:0000313" key="8">
    <source>
        <dbReference type="EMBL" id="ELT90502.1"/>
    </source>
</evidence>
<dbReference type="Pfam" id="PF13359">
    <property type="entry name" value="DDE_Tnp_4"/>
    <property type="match status" value="1"/>
</dbReference>
<keyword evidence="4" id="KW-0862">Zinc</keyword>